<proteinExistence type="predicted"/>
<comment type="caution">
    <text evidence="1">The sequence shown here is derived from an EMBL/GenBank/DDBJ whole genome shotgun (WGS) entry which is preliminary data.</text>
</comment>
<evidence type="ECO:0000313" key="2">
    <source>
        <dbReference type="Proteomes" id="UP000012089"/>
    </source>
</evidence>
<organism evidence="1 2">
    <name type="scientific">Leptospira interrogans serovar Zanoni str. LT2156</name>
    <dbReference type="NCBI Taxonomy" id="1001601"/>
    <lineage>
        <taxon>Bacteria</taxon>
        <taxon>Pseudomonadati</taxon>
        <taxon>Spirochaetota</taxon>
        <taxon>Spirochaetia</taxon>
        <taxon>Leptospirales</taxon>
        <taxon>Leptospiraceae</taxon>
        <taxon>Leptospira</taxon>
    </lineage>
</organism>
<dbReference type="EMBL" id="AFMF02000036">
    <property type="protein sequence ID" value="EMM94257.1"/>
    <property type="molecule type" value="Genomic_DNA"/>
</dbReference>
<name>M6HFU6_LEPIR</name>
<sequence>MEDKSKEKLVVLIRKTRNGDITAKVNESEVEEFLKNGLYRRLTETEELKLYPKEEKSSETQKVTKVKND</sequence>
<reference evidence="1 2" key="1">
    <citation type="submission" date="2013-01" db="EMBL/GenBank/DDBJ databases">
        <authorList>
            <person name="Harkins D.M."/>
            <person name="Durkin A.S."/>
            <person name="Brinkac L.M."/>
            <person name="Haft D.H."/>
            <person name="Selengut J.D."/>
            <person name="Sanka R."/>
            <person name="DePew J."/>
            <person name="Purushe J."/>
            <person name="Tulsiani S.M."/>
            <person name="Graham G.C."/>
            <person name="Burns M.-A."/>
            <person name="Dohnt M.F."/>
            <person name="Smythe L.D."/>
            <person name="McKay D.B."/>
            <person name="Craig S.B."/>
            <person name="Vinetz J.M."/>
            <person name="Sutton G.G."/>
            <person name="Nierman W.C."/>
            <person name="Fouts D.E."/>
        </authorList>
    </citation>
    <scope>NUCLEOTIDE SEQUENCE [LARGE SCALE GENOMIC DNA]</scope>
    <source>
        <strain evidence="1 2">LT2156</strain>
    </source>
</reference>
<dbReference type="AlphaFoldDB" id="M6HFU6"/>
<dbReference type="Proteomes" id="UP000012089">
    <property type="component" value="Unassembled WGS sequence"/>
</dbReference>
<evidence type="ECO:0000313" key="1">
    <source>
        <dbReference type="EMBL" id="EMM94257.1"/>
    </source>
</evidence>
<gene>
    <name evidence="1" type="ORF">LEP1GSC158_0606</name>
</gene>
<accession>M6HFU6</accession>
<protein>
    <submittedName>
        <fullName evidence="1">Uncharacterized protein</fullName>
    </submittedName>
</protein>